<sequence length="385" mass="45770">MITNIVRNSVKQSQLIEFLAKTRGGNAEQIAKALYQKCTSGELTKTYELLKKLERKGYIEYFVYSDDISQRRFYYLTKKGLELFQDFYNIKEPYKGTGFFRDYGYFKHSLYKPKPNQIKHLLMCVDAMVDVYLLMIQYPDLNIDFANNLYAATRNMKADFIIMKSKETYYAEIDRSNERGIALSEKFKRYNGHFKKLENEKLPLGIYFIVPNPKKIKQDYFDASLQKRFMSVADAYRKECADYLLNVDLCFLTVSDFSEILQEDLLPDKINEELVKYLREKFGPSFNLSWNNKDIYYVKKGGQTHYIFTEIRWQRINIWYKLLKQQEGHSEKVTTEGGLLKFEDFNHIPEIHILTGKRNLIQLIDFNKQFNSYNSDQLCKFIFKT</sequence>
<evidence type="ECO:0000313" key="2">
    <source>
        <dbReference type="Proteomes" id="UP000030437"/>
    </source>
</evidence>
<dbReference type="eggNOG" id="ENOG5033TIV">
    <property type="taxonomic scope" value="Bacteria"/>
</dbReference>
<dbReference type="RefSeq" id="WP_036150319.1">
    <property type="nucleotide sequence ID" value="NZ_AVCX01000027.1"/>
</dbReference>
<dbReference type="Pfam" id="PF13814">
    <property type="entry name" value="Replic_Relax"/>
    <property type="match status" value="1"/>
</dbReference>
<protein>
    <recommendedName>
        <fullName evidence="3">Replication-relaxation family protein</fullName>
    </recommendedName>
</protein>
<dbReference type="EMBL" id="JPVP01000036">
    <property type="protein sequence ID" value="KGR88803.1"/>
    <property type="molecule type" value="Genomic_DNA"/>
</dbReference>
<dbReference type="AlphaFoldDB" id="A0A0A3J0Y7"/>
<dbReference type="Gene3D" id="1.10.10.10">
    <property type="entry name" value="Winged helix-like DNA-binding domain superfamily/Winged helix DNA-binding domain"/>
    <property type="match status" value="1"/>
</dbReference>
<accession>A0A0A3J0Y7</accession>
<evidence type="ECO:0000313" key="1">
    <source>
        <dbReference type="EMBL" id="KGR88803.1"/>
    </source>
</evidence>
<dbReference type="OrthoDB" id="2849430at2"/>
<reference evidence="1 2" key="1">
    <citation type="submission" date="2014-02" db="EMBL/GenBank/DDBJ databases">
        <title>Draft genome sequence of Lysinibacillus odysseyi NBRC 100172.</title>
        <authorList>
            <person name="Zhang F."/>
            <person name="Wang G."/>
            <person name="Zhang L."/>
        </authorList>
    </citation>
    <scope>NUCLEOTIDE SEQUENCE [LARGE SCALE GENOMIC DNA]</scope>
    <source>
        <strain evidence="1 2">NBRC 100172</strain>
    </source>
</reference>
<gene>
    <name evidence="1" type="ORF">CD32_01090</name>
</gene>
<keyword evidence="2" id="KW-1185">Reference proteome</keyword>
<dbReference type="InterPro" id="IPR036390">
    <property type="entry name" value="WH_DNA-bd_sf"/>
</dbReference>
<evidence type="ECO:0008006" key="3">
    <source>
        <dbReference type="Google" id="ProtNLM"/>
    </source>
</evidence>
<dbReference type="SUPFAM" id="SSF46785">
    <property type="entry name" value="Winged helix' DNA-binding domain"/>
    <property type="match status" value="1"/>
</dbReference>
<organism evidence="1 2">
    <name type="scientific">Lysinibacillus odysseyi 34hs-1 = NBRC 100172</name>
    <dbReference type="NCBI Taxonomy" id="1220589"/>
    <lineage>
        <taxon>Bacteria</taxon>
        <taxon>Bacillati</taxon>
        <taxon>Bacillota</taxon>
        <taxon>Bacilli</taxon>
        <taxon>Bacillales</taxon>
        <taxon>Bacillaceae</taxon>
        <taxon>Lysinibacillus</taxon>
    </lineage>
</organism>
<name>A0A0A3J0Y7_9BACI</name>
<proteinExistence type="predicted"/>
<dbReference type="InterPro" id="IPR036388">
    <property type="entry name" value="WH-like_DNA-bd_sf"/>
</dbReference>
<comment type="caution">
    <text evidence="1">The sequence shown here is derived from an EMBL/GenBank/DDBJ whole genome shotgun (WGS) entry which is preliminary data.</text>
</comment>
<dbReference type="InterPro" id="IPR025855">
    <property type="entry name" value="Replic_Relax"/>
</dbReference>
<dbReference type="Proteomes" id="UP000030437">
    <property type="component" value="Unassembled WGS sequence"/>
</dbReference>